<dbReference type="SUPFAM" id="SSF55729">
    <property type="entry name" value="Acyl-CoA N-acyltransferases (Nat)"/>
    <property type="match status" value="1"/>
</dbReference>
<dbReference type="PANTHER" id="PTHR43792">
    <property type="entry name" value="GNAT FAMILY, PUTATIVE (AFU_ORTHOLOGUE AFUA_3G00765)-RELATED-RELATED"/>
    <property type="match status" value="1"/>
</dbReference>
<dbReference type="InterPro" id="IPR016181">
    <property type="entry name" value="Acyl_CoA_acyltransferase"/>
</dbReference>
<accession>A0A975Y5K3</accession>
<dbReference type="Pfam" id="PF13302">
    <property type="entry name" value="Acetyltransf_3"/>
    <property type="match status" value="1"/>
</dbReference>
<dbReference type="PROSITE" id="PS51186">
    <property type="entry name" value="GNAT"/>
    <property type="match status" value="1"/>
</dbReference>
<dbReference type="RefSeq" id="WP_190604335.1">
    <property type="nucleotide sequence ID" value="NZ_CP021056.1"/>
</dbReference>
<dbReference type="Proteomes" id="UP000683511">
    <property type="component" value="Chromosome"/>
</dbReference>
<protein>
    <submittedName>
        <fullName evidence="2">Acetyltransferase</fullName>
    </submittedName>
</protein>
<dbReference type="InterPro" id="IPR051531">
    <property type="entry name" value="N-acetyltransferase"/>
</dbReference>
<dbReference type="EMBL" id="CP021056">
    <property type="protein sequence ID" value="QXE24331.1"/>
    <property type="molecule type" value="Genomic_DNA"/>
</dbReference>
<dbReference type="PANTHER" id="PTHR43792:SF13">
    <property type="entry name" value="ACETYLTRANSFERASE"/>
    <property type="match status" value="1"/>
</dbReference>
<name>A0A975Y5K3_9NOST</name>
<dbReference type="Gene3D" id="3.40.630.30">
    <property type="match status" value="1"/>
</dbReference>
<dbReference type="KEGG" id="rsin:B6N60_03036"/>
<dbReference type="GO" id="GO:0016747">
    <property type="term" value="F:acyltransferase activity, transferring groups other than amino-acyl groups"/>
    <property type="evidence" value="ECO:0007669"/>
    <property type="project" value="InterPro"/>
</dbReference>
<dbReference type="InterPro" id="IPR000182">
    <property type="entry name" value="GNAT_dom"/>
</dbReference>
<proteinExistence type="predicted"/>
<organism evidence="2 3">
    <name type="scientific">Richelia sinica FACHB-800</name>
    <dbReference type="NCBI Taxonomy" id="1357546"/>
    <lineage>
        <taxon>Bacteria</taxon>
        <taxon>Bacillati</taxon>
        <taxon>Cyanobacteriota</taxon>
        <taxon>Cyanophyceae</taxon>
        <taxon>Nostocales</taxon>
        <taxon>Nostocaceae</taxon>
        <taxon>Richelia</taxon>
    </lineage>
</organism>
<dbReference type="AlphaFoldDB" id="A0A975Y5K3"/>
<evidence type="ECO:0000313" key="2">
    <source>
        <dbReference type="EMBL" id="QXE24331.1"/>
    </source>
</evidence>
<sequence>MNESLQITTQRLELIPCSLEVAQGAAMKNKSQIEDLLGVRVPEEWFTSEVLDFLPTYCQMLEDDPSQLGWGVWLIIHMDDATLIGDLGFAGKPDELGTVEMGYEVISSYRYQGYAFEAVEALVNFAFTQSELKRIIAHCPQDNLGSMRILEKLGMQLLENFDSPEYPRAPMMKWEITLESKNSQWLD</sequence>
<keyword evidence="3" id="KW-1185">Reference proteome</keyword>
<feature type="domain" description="N-acetyltransferase" evidence="1">
    <location>
        <begin position="19"/>
        <end position="179"/>
    </location>
</feature>
<gene>
    <name evidence="2" type="ORF">B6N60_03036</name>
</gene>
<evidence type="ECO:0000259" key="1">
    <source>
        <dbReference type="PROSITE" id="PS51186"/>
    </source>
</evidence>
<reference evidence="2" key="1">
    <citation type="submission" date="2017-04" db="EMBL/GenBank/DDBJ databases">
        <title>Genome deletions in a multicellular cyanobacterial endosymbiont for morphological adaptation in marine diatoms.</title>
        <authorList>
            <person name="Wang Y."/>
            <person name="Gao H."/>
            <person name="Li R."/>
            <person name="Xu X."/>
        </authorList>
    </citation>
    <scope>NUCLEOTIDE SEQUENCE</scope>
    <source>
        <strain evidence="2">FACHB 800</strain>
    </source>
</reference>
<evidence type="ECO:0000313" key="3">
    <source>
        <dbReference type="Proteomes" id="UP000683511"/>
    </source>
</evidence>